<comment type="caution">
    <text evidence="2">The sequence shown here is derived from an EMBL/GenBank/DDBJ whole genome shotgun (WGS) entry which is preliminary data.</text>
</comment>
<feature type="domain" description="RNase H type-1" evidence="1">
    <location>
        <begin position="11"/>
        <end position="106"/>
    </location>
</feature>
<keyword evidence="3" id="KW-1185">Reference proteome</keyword>
<dbReference type="PANTHER" id="PTHR47074:SF48">
    <property type="entry name" value="POLYNUCLEOTIDYL TRANSFERASE, RIBONUCLEASE H-LIKE SUPERFAMILY PROTEIN"/>
    <property type="match status" value="1"/>
</dbReference>
<dbReference type="Proteomes" id="UP001289374">
    <property type="component" value="Unassembled WGS sequence"/>
</dbReference>
<dbReference type="GO" id="GO:0003676">
    <property type="term" value="F:nucleic acid binding"/>
    <property type="evidence" value="ECO:0007669"/>
    <property type="project" value="InterPro"/>
</dbReference>
<dbReference type="Pfam" id="PF13456">
    <property type="entry name" value="RVT_3"/>
    <property type="match status" value="1"/>
</dbReference>
<dbReference type="AlphaFoldDB" id="A0AAE2BWT0"/>
<dbReference type="CDD" id="cd06222">
    <property type="entry name" value="RNase_H_like"/>
    <property type="match status" value="1"/>
</dbReference>
<evidence type="ECO:0000313" key="3">
    <source>
        <dbReference type="Proteomes" id="UP001289374"/>
    </source>
</evidence>
<dbReference type="EMBL" id="JACGWL010000006">
    <property type="protein sequence ID" value="KAK4400325.1"/>
    <property type="molecule type" value="Genomic_DNA"/>
</dbReference>
<gene>
    <name evidence="2" type="ORF">Sango_1138600</name>
</gene>
<evidence type="ECO:0000259" key="1">
    <source>
        <dbReference type="Pfam" id="PF13456"/>
    </source>
</evidence>
<dbReference type="InterPro" id="IPR002156">
    <property type="entry name" value="RNaseH_domain"/>
</dbReference>
<dbReference type="InterPro" id="IPR052929">
    <property type="entry name" value="RNase_H-like_EbsB-rel"/>
</dbReference>
<dbReference type="InterPro" id="IPR012337">
    <property type="entry name" value="RNaseH-like_sf"/>
</dbReference>
<protein>
    <recommendedName>
        <fullName evidence="1">RNase H type-1 domain-containing protein</fullName>
    </recommendedName>
</protein>
<sequence>MPPPVNCVKLNFDGSTLNGGQALGIGVATRNAEGRCLACLSLKLDRKGSADMAETFAAREAVRLAIRQQWKQVILEGDCSLLLAKLSSEQQDFSDISSLVFDIRSAWNLVGNSLFFPQDLTMQSMAT</sequence>
<dbReference type="InterPro" id="IPR044730">
    <property type="entry name" value="RNase_H-like_dom_plant"/>
</dbReference>
<dbReference type="InterPro" id="IPR036397">
    <property type="entry name" value="RNaseH_sf"/>
</dbReference>
<name>A0AAE2BWT0_9LAMI</name>
<dbReference type="PANTHER" id="PTHR47074">
    <property type="entry name" value="BNAC02G40300D PROTEIN"/>
    <property type="match status" value="1"/>
</dbReference>
<evidence type="ECO:0000313" key="2">
    <source>
        <dbReference type="EMBL" id="KAK4400325.1"/>
    </source>
</evidence>
<accession>A0AAE2BWT0</accession>
<dbReference type="SUPFAM" id="SSF53098">
    <property type="entry name" value="Ribonuclease H-like"/>
    <property type="match status" value="1"/>
</dbReference>
<reference evidence="2" key="2">
    <citation type="journal article" date="2024" name="Plant">
        <title>Genomic evolution and insights into agronomic trait innovations of Sesamum species.</title>
        <authorList>
            <person name="Miao H."/>
            <person name="Wang L."/>
            <person name="Qu L."/>
            <person name="Liu H."/>
            <person name="Sun Y."/>
            <person name="Le M."/>
            <person name="Wang Q."/>
            <person name="Wei S."/>
            <person name="Zheng Y."/>
            <person name="Lin W."/>
            <person name="Duan Y."/>
            <person name="Cao H."/>
            <person name="Xiong S."/>
            <person name="Wang X."/>
            <person name="Wei L."/>
            <person name="Li C."/>
            <person name="Ma Q."/>
            <person name="Ju M."/>
            <person name="Zhao R."/>
            <person name="Li G."/>
            <person name="Mu C."/>
            <person name="Tian Q."/>
            <person name="Mei H."/>
            <person name="Zhang T."/>
            <person name="Gao T."/>
            <person name="Zhang H."/>
        </authorList>
    </citation>
    <scope>NUCLEOTIDE SEQUENCE</scope>
    <source>
        <strain evidence="2">K16</strain>
    </source>
</reference>
<dbReference type="Gene3D" id="3.30.420.10">
    <property type="entry name" value="Ribonuclease H-like superfamily/Ribonuclease H"/>
    <property type="match status" value="1"/>
</dbReference>
<organism evidence="2 3">
    <name type="scientific">Sesamum angolense</name>
    <dbReference type="NCBI Taxonomy" id="2727404"/>
    <lineage>
        <taxon>Eukaryota</taxon>
        <taxon>Viridiplantae</taxon>
        <taxon>Streptophyta</taxon>
        <taxon>Embryophyta</taxon>
        <taxon>Tracheophyta</taxon>
        <taxon>Spermatophyta</taxon>
        <taxon>Magnoliopsida</taxon>
        <taxon>eudicotyledons</taxon>
        <taxon>Gunneridae</taxon>
        <taxon>Pentapetalae</taxon>
        <taxon>asterids</taxon>
        <taxon>lamiids</taxon>
        <taxon>Lamiales</taxon>
        <taxon>Pedaliaceae</taxon>
        <taxon>Sesamum</taxon>
    </lineage>
</organism>
<dbReference type="GO" id="GO:0004523">
    <property type="term" value="F:RNA-DNA hybrid ribonuclease activity"/>
    <property type="evidence" value="ECO:0007669"/>
    <property type="project" value="InterPro"/>
</dbReference>
<reference evidence="2" key="1">
    <citation type="submission" date="2020-06" db="EMBL/GenBank/DDBJ databases">
        <authorList>
            <person name="Li T."/>
            <person name="Hu X."/>
            <person name="Zhang T."/>
            <person name="Song X."/>
            <person name="Zhang H."/>
            <person name="Dai N."/>
            <person name="Sheng W."/>
            <person name="Hou X."/>
            <person name="Wei L."/>
        </authorList>
    </citation>
    <scope>NUCLEOTIDE SEQUENCE</scope>
    <source>
        <strain evidence="2">K16</strain>
        <tissue evidence="2">Leaf</tissue>
    </source>
</reference>
<proteinExistence type="predicted"/>